<accession>A0ACC6UZN5</accession>
<comment type="caution">
    <text evidence="1">The sequence shown here is derived from an EMBL/GenBank/DDBJ whole genome shotgun (WGS) entry which is preliminary data.</text>
</comment>
<gene>
    <name evidence="1" type="ORF">TU35_001960</name>
</gene>
<dbReference type="EMBL" id="JZWT02000004">
    <property type="protein sequence ID" value="MFB6490006.1"/>
    <property type="molecule type" value="Genomic_DNA"/>
</dbReference>
<dbReference type="Proteomes" id="UP000033636">
    <property type="component" value="Unassembled WGS sequence"/>
</dbReference>
<name>A0ACC6UZN5_9CREN</name>
<protein>
    <submittedName>
        <fullName evidence="1">Uncharacterized protein</fullName>
    </submittedName>
</protein>
<evidence type="ECO:0000313" key="1">
    <source>
        <dbReference type="EMBL" id="MFB6490006.1"/>
    </source>
</evidence>
<proteinExistence type="predicted"/>
<organism evidence="1 2">
    <name type="scientific">Thermoproteus sp. AZ2</name>
    <dbReference type="NCBI Taxonomy" id="1609232"/>
    <lineage>
        <taxon>Archaea</taxon>
        <taxon>Thermoproteota</taxon>
        <taxon>Thermoprotei</taxon>
        <taxon>Thermoproteales</taxon>
        <taxon>Thermoproteaceae</taxon>
        <taxon>Thermoproteus</taxon>
    </lineage>
</organism>
<reference evidence="1" key="1">
    <citation type="submission" date="2024-07" db="EMBL/GenBank/DDBJ databases">
        <title>Metagenome and Metagenome-Assembled Genomes of Archaea from a hot spring from the geothermal field of Los Azufres, Mexico.</title>
        <authorList>
            <person name="Marin-Paredes R."/>
            <person name="Martinez-Romero E."/>
            <person name="Servin-Garciduenas L.E."/>
        </authorList>
    </citation>
    <scope>NUCLEOTIDE SEQUENCE</scope>
</reference>
<sequence length="137" mass="14751">MDPYLAGLIAELCGTEAAAGRLREAGVEPAQGLVEELCSFRPSTPEEAAAFLRGLFESSGELFDPDPHAEGNLIVIFRGARAAEALDALGISYLATTDESGERPYVVVYEPGEVAKFLRLIRPEVPAPLKRKASEYL</sequence>
<evidence type="ECO:0000313" key="2">
    <source>
        <dbReference type="Proteomes" id="UP000033636"/>
    </source>
</evidence>